<sequence length="93" mass="10780">MEVCVVLAELNFVVDLSARYQTDCHRNRQVIYDPRRCDMILMACGGSGAVIGWIHHEVLCSTFDKAKERERDGKYYDWFCPIDNLDCDQQFVG</sequence>
<proteinExistence type="predicted"/>
<comment type="caution">
    <text evidence="1">The sequence shown here is derived from an EMBL/GenBank/DDBJ whole genome shotgun (WGS) entry which is preliminary data.</text>
</comment>
<name>A0AAV4QKM5_CAEEX</name>
<dbReference type="Proteomes" id="UP001054945">
    <property type="component" value="Unassembled WGS sequence"/>
</dbReference>
<protein>
    <submittedName>
        <fullName evidence="1">Uncharacterized protein</fullName>
    </submittedName>
</protein>
<accession>A0AAV4QKM5</accession>
<gene>
    <name evidence="1" type="ORF">CEXT_178421</name>
</gene>
<evidence type="ECO:0000313" key="1">
    <source>
        <dbReference type="EMBL" id="GIY09975.1"/>
    </source>
</evidence>
<keyword evidence="2" id="KW-1185">Reference proteome</keyword>
<dbReference type="EMBL" id="BPLR01006449">
    <property type="protein sequence ID" value="GIY09975.1"/>
    <property type="molecule type" value="Genomic_DNA"/>
</dbReference>
<organism evidence="1 2">
    <name type="scientific">Caerostris extrusa</name>
    <name type="common">Bark spider</name>
    <name type="synonym">Caerostris bankana</name>
    <dbReference type="NCBI Taxonomy" id="172846"/>
    <lineage>
        <taxon>Eukaryota</taxon>
        <taxon>Metazoa</taxon>
        <taxon>Ecdysozoa</taxon>
        <taxon>Arthropoda</taxon>
        <taxon>Chelicerata</taxon>
        <taxon>Arachnida</taxon>
        <taxon>Araneae</taxon>
        <taxon>Araneomorphae</taxon>
        <taxon>Entelegynae</taxon>
        <taxon>Araneoidea</taxon>
        <taxon>Araneidae</taxon>
        <taxon>Caerostris</taxon>
    </lineage>
</organism>
<reference evidence="1 2" key="1">
    <citation type="submission" date="2021-06" db="EMBL/GenBank/DDBJ databases">
        <title>Caerostris extrusa draft genome.</title>
        <authorList>
            <person name="Kono N."/>
            <person name="Arakawa K."/>
        </authorList>
    </citation>
    <scope>NUCLEOTIDE SEQUENCE [LARGE SCALE GENOMIC DNA]</scope>
</reference>
<evidence type="ECO:0000313" key="2">
    <source>
        <dbReference type="Proteomes" id="UP001054945"/>
    </source>
</evidence>
<dbReference type="AlphaFoldDB" id="A0AAV4QKM5"/>